<evidence type="ECO:0000313" key="10">
    <source>
        <dbReference type="Proteomes" id="UP000284772"/>
    </source>
</evidence>
<dbReference type="SUPFAM" id="SSF56935">
    <property type="entry name" value="Porins"/>
    <property type="match status" value="1"/>
</dbReference>
<name>A0A3E4KWG7_9BACE</name>
<dbReference type="Pfam" id="PF07660">
    <property type="entry name" value="STN"/>
    <property type="match status" value="1"/>
</dbReference>
<gene>
    <name evidence="9" type="ORF">DWX27_23610</name>
</gene>
<dbReference type="InterPro" id="IPR008969">
    <property type="entry name" value="CarboxyPept-like_regulatory"/>
</dbReference>
<dbReference type="InterPro" id="IPR023997">
    <property type="entry name" value="TonB-dep_OMP_SusC/RagA_CS"/>
</dbReference>
<dbReference type="Pfam" id="PF07715">
    <property type="entry name" value="Plug"/>
    <property type="match status" value="1"/>
</dbReference>
<dbReference type="AlphaFoldDB" id="A0A3E4KWG7"/>
<comment type="subcellular location">
    <subcellularLocation>
        <location evidence="1 7">Cell outer membrane</location>
        <topology evidence="1 7">Multi-pass membrane protein</topology>
    </subcellularLocation>
</comment>
<dbReference type="FunFam" id="2.60.40.1120:FF:000003">
    <property type="entry name" value="Outer membrane protein Omp121"/>
    <property type="match status" value="1"/>
</dbReference>
<dbReference type="NCBIfam" id="TIGR04056">
    <property type="entry name" value="OMP_RagA_SusC"/>
    <property type="match status" value="1"/>
</dbReference>
<keyword evidence="4 7" id="KW-0812">Transmembrane</keyword>
<dbReference type="PROSITE" id="PS52016">
    <property type="entry name" value="TONB_DEPENDENT_REC_3"/>
    <property type="match status" value="1"/>
</dbReference>
<dbReference type="SUPFAM" id="SSF49464">
    <property type="entry name" value="Carboxypeptidase regulatory domain-like"/>
    <property type="match status" value="1"/>
</dbReference>
<dbReference type="NCBIfam" id="TIGR04057">
    <property type="entry name" value="SusC_RagA_signa"/>
    <property type="match status" value="1"/>
</dbReference>
<keyword evidence="2 7" id="KW-0813">Transport</keyword>
<dbReference type="SMART" id="SM00965">
    <property type="entry name" value="STN"/>
    <property type="match status" value="1"/>
</dbReference>
<protein>
    <submittedName>
        <fullName evidence="9">SusC/RagA family TonB-linked outer membrane protein</fullName>
    </submittedName>
</protein>
<evidence type="ECO:0000259" key="8">
    <source>
        <dbReference type="SMART" id="SM00965"/>
    </source>
</evidence>
<reference evidence="9 10" key="1">
    <citation type="submission" date="2018-08" db="EMBL/GenBank/DDBJ databases">
        <title>A genome reference for cultivated species of the human gut microbiota.</title>
        <authorList>
            <person name="Zou Y."/>
            <person name="Xue W."/>
            <person name="Luo G."/>
        </authorList>
    </citation>
    <scope>NUCLEOTIDE SEQUENCE [LARGE SCALE GENOMIC DNA]</scope>
    <source>
        <strain evidence="9 10">AF19-10AC</strain>
    </source>
</reference>
<sequence>MNYFLYKQSISEIKHIFRIMKITVIVLFACFCNLFATEANSQNAKMSIHADNLSLREIIYKIEKQTEYLFVYDRNEVDVNRQISVNADNESVSEVLNKIFTGTNIEYKLVGKNVTLIKRDDLSRQNGISQQSTKKIIGIVTDEKGEPIIGANIVEKGITNGCITDLDGKFIITNVHENAILQVSYIGYLTQEIKITNQTHLKIIMKEDSETLDEVVVIGYGVVKKKDLTGSVGQISAGSMKDLKVSHPTQAMAGQLAGVQVQQVAGSPGQAATIRVRGAGSISASSSPLYVVDGFPLGEQNLNSINPNDIESIEVLKDASASAIYGSRAANGVVLVTTKSGKAGKVSINLDIYYGFQNVTKKMDMLNAEEFVAFSREAFNNNYVDRVPGASPNDPLEMRPAGNRYRYPAIYDDPEVMAAIGKGTDWQDEIFRTAPIQNYQVSVSGGDSKTKYMFSAGYFNQVGIIIGSDYERFSARAKIESEFTKWLKVGINLAPTYINQNRVNEGHWTGDGVIIPALATTALMPVYNPDGTWSSQAEYAVAGDGLSGVPNAVALAKDIENKRANLRFFGNMFAEISILKNLKFKTTIGADMMNYRSKFFRPSNVPKGGTVAPLPSTDRKGNTENKEVFNWLNENTLSYFTSFGAHEIDAVAGLTFQKNTYNQSKAEGSDFPDDIIRTLNNAKVKSGSSDMNEWSLISYLARVNYRYNNKYYLTASIRSDGSSCFGKDNRYGYFPSGSVAWRISQEKFMKNIQWISDMKIRASIGLTGNNSMSDNYASIGTMSNANYVFGSGTGNVVAGSAQDSFSNHALTWEKTLQYDLGFEFSIFKNRLSFMLDLYKRRTTDLLLNVDIPTITGFSKAWRNIGKVNNKGIEFTINSVNVMNKDFSWTTNLNMSMNRNKVVELGPAGDPIQSDGGAGTTHITMIGKPMGNFYGYKQIGVYMNQADLDNSPHLADSHVGDAKYADINKDGIIDADDRTIIGNNEPKFSWGMTNQLTYKNFDLSIVLQGVHGRDVLFLGKRFFTQLEGNMNQMREVLNRWQSEENPGDGKTPRANALTTGQNNAVSTRWVEDGSFIRINNLTLGYTLPKVLTQKCAMQNARVYMSIQNLATFTSYSGFNPETSHKEDSSLAPGTDYGMYPLNRTFTVGVNVTF</sequence>
<dbReference type="InterPro" id="IPR011662">
    <property type="entry name" value="Secretin/TonB_short_N"/>
</dbReference>
<organism evidence="9 10">
    <name type="scientific">Bacteroides intestinalis</name>
    <dbReference type="NCBI Taxonomy" id="329854"/>
    <lineage>
        <taxon>Bacteria</taxon>
        <taxon>Pseudomonadati</taxon>
        <taxon>Bacteroidota</taxon>
        <taxon>Bacteroidia</taxon>
        <taxon>Bacteroidales</taxon>
        <taxon>Bacteroidaceae</taxon>
        <taxon>Bacteroides</taxon>
    </lineage>
</organism>
<evidence type="ECO:0000256" key="3">
    <source>
        <dbReference type="ARBA" id="ARBA00022452"/>
    </source>
</evidence>
<evidence type="ECO:0000256" key="1">
    <source>
        <dbReference type="ARBA" id="ARBA00004571"/>
    </source>
</evidence>
<evidence type="ECO:0000313" key="9">
    <source>
        <dbReference type="EMBL" id="RGT43976.1"/>
    </source>
</evidence>
<evidence type="ECO:0000256" key="5">
    <source>
        <dbReference type="ARBA" id="ARBA00023136"/>
    </source>
</evidence>
<evidence type="ECO:0000256" key="7">
    <source>
        <dbReference type="PROSITE-ProRule" id="PRU01360"/>
    </source>
</evidence>
<comment type="similarity">
    <text evidence="7">Belongs to the TonB-dependent receptor family.</text>
</comment>
<dbReference type="InterPro" id="IPR037066">
    <property type="entry name" value="Plug_dom_sf"/>
</dbReference>
<keyword evidence="6 7" id="KW-0998">Cell outer membrane</keyword>
<keyword evidence="5 7" id="KW-0472">Membrane</keyword>
<feature type="domain" description="Secretin/TonB short N-terminal" evidence="8">
    <location>
        <begin position="68"/>
        <end position="119"/>
    </location>
</feature>
<dbReference type="InterPro" id="IPR023996">
    <property type="entry name" value="TonB-dep_OMP_SusC/RagA"/>
</dbReference>
<accession>A0A3E4KWG7</accession>
<dbReference type="EMBL" id="QRWT01000053">
    <property type="protein sequence ID" value="RGT43976.1"/>
    <property type="molecule type" value="Genomic_DNA"/>
</dbReference>
<dbReference type="InterPro" id="IPR039426">
    <property type="entry name" value="TonB-dep_rcpt-like"/>
</dbReference>
<dbReference type="FunFam" id="2.170.130.10:FF:000008">
    <property type="entry name" value="SusC/RagA family TonB-linked outer membrane protein"/>
    <property type="match status" value="1"/>
</dbReference>
<dbReference type="Gene3D" id="2.170.130.10">
    <property type="entry name" value="TonB-dependent receptor, plug domain"/>
    <property type="match status" value="1"/>
</dbReference>
<dbReference type="InterPro" id="IPR012910">
    <property type="entry name" value="Plug_dom"/>
</dbReference>
<evidence type="ECO:0000256" key="2">
    <source>
        <dbReference type="ARBA" id="ARBA00022448"/>
    </source>
</evidence>
<proteinExistence type="inferred from homology"/>
<dbReference type="Gene3D" id="2.60.40.1120">
    <property type="entry name" value="Carboxypeptidase-like, regulatory domain"/>
    <property type="match status" value="1"/>
</dbReference>
<keyword evidence="3 7" id="KW-1134">Transmembrane beta strand</keyword>
<dbReference type="Pfam" id="PF13715">
    <property type="entry name" value="CarbopepD_reg_2"/>
    <property type="match status" value="1"/>
</dbReference>
<dbReference type="GO" id="GO:0009279">
    <property type="term" value="C:cell outer membrane"/>
    <property type="evidence" value="ECO:0007669"/>
    <property type="project" value="UniProtKB-SubCell"/>
</dbReference>
<dbReference type="InterPro" id="IPR036942">
    <property type="entry name" value="Beta-barrel_TonB_sf"/>
</dbReference>
<comment type="caution">
    <text evidence="9">The sequence shown here is derived from an EMBL/GenBank/DDBJ whole genome shotgun (WGS) entry which is preliminary data.</text>
</comment>
<dbReference type="Gene3D" id="2.40.170.20">
    <property type="entry name" value="TonB-dependent receptor, beta-barrel domain"/>
    <property type="match status" value="1"/>
</dbReference>
<dbReference type="Proteomes" id="UP000284772">
    <property type="component" value="Unassembled WGS sequence"/>
</dbReference>
<evidence type="ECO:0000256" key="4">
    <source>
        <dbReference type="ARBA" id="ARBA00022692"/>
    </source>
</evidence>
<evidence type="ECO:0000256" key="6">
    <source>
        <dbReference type="ARBA" id="ARBA00023237"/>
    </source>
</evidence>